<evidence type="ECO:0000256" key="3">
    <source>
        <dbReference type="ARBA" id="ARBA00023212"/>
    </source>
</evidence>
<keyword evidence="3 4" id="KW-0206">Cytoskeleton</keyword>
<evidence type="ECO:0000256" key="2">
    <source>
        <dbReference type="ARBA" id="ARBA00022701"/>
    </source>
</evidence>
<dbReference type="Pfam" id="PF17681">
    <property type="entry name" value="GCP_N_terminal"/>
    <property type="match status" value="1"/>
</dbReference>
<dbReference type="GO" id="GO:0051321">
    <property type="term" value="P:meiotic cell cycle"/>
    <property type="evidence" value="ECO:0007669"/>
    <property type="project" value="TreeGrafter"/>
</dbReference>
<dbReference type="GO" id="GO:0000278">
    <property type="term" value="P:mitotic cell cycle"/>
    <property type="evidence" value="ECO:0007669"/>
    <property type="project" value="TreeGrafter"/>
</dbReference>
<dbReference type="GO" id="GO:0043015">
    <property type="term" value="F:gamma-tubulin binding"/>
    <property type="evidence" value="ECO:0007669"/>
    <property type="project" value="InterPro"/>
</dbReference>
<dbReference type="Proteomes" id="UP000694388">
    <property type="component" value="Unplaced"/>
</dbReference>
<sequence length="494" mass="55348">MLTLLMLLEQLNPWLERLGVLRQLLTDGVRVLSPTSPAALRTTCLLNSLHATLLHYDWSGHCGKHMVPLLLQLCLVTIQPYLDILEGWVGAGSLDDPLEEFVVQRNKGVSVHDNDFWNCTYNTRESLQQNTLIASSKLPGNVNSFEDPNEFQSIRTPEILSTAGVTFLEPILQQVKHAGKSMELLLALSALDTTDELLDTCKKSCEPSLALQFIQTFLAKFDHRVQGLQQCFPAIDLPSALISPTATESIPSYHHVDSSCSSGFGGNSKEDMKNVTTALFSQLPVGVGPDQLFAHSFSRLFFSELKAMDPQNNKSLPEVPVKRDCFEEDGKSLAGRLCCQPFQLILQECLYPHIQRRCEFVFSSLIHKLKQQHRLLECLEELRSSFLLQANGGMAEFATWLFEQAAYDLPSLHHITELNVQLQRSLLAFQPKLATRLSVVLQNVDANKKHLLIHVLDGVGLHYKVSHLCQPIIRVAKQFFTLSHTQGQRSTSGR</sequence>
<evidence type="ECO:0000256" key="4">
    <source>
        <dbReference type="RuleBase" id="RU363050"/>
    </source>
</evidence>
<dbReference type="GeneTree" id="ENSGT00940000155962"/>
<reference evidence="6" key="1">
    <citation type="submission" date="2025-05" db="UniProtKB">
        <authorList>
            <consortium name="Ensembl"/>
        </authorList>
    </citation>
    <scope>IDENTIFICATION</scope>
</reference>
<dbReference type="PANTHER" id="PTHR19302">
    <property type="entry name" value="GAMMA TUBULIN COMPLEX PROTEIN"/>
    <property type="match status" value="1"/>
</dbReference>
<dbReference type="GO" id="GO:0051225">
    <property type="term" value="P:spindle assembly"/>
    <property type="evidence" value="ECO:0007669"/>
    <property type="project" value="TreeGrafter"/>
</dbReference>
<dbReference type="GO" id="GO:0005874">
    <property type="term" value="C:microtubule"/>
    <property type="evidence" value="ECO:0007669"/>
    <property type="project" value="UniProtKB-KW"/>
</dbReference>
<comment type="similarity">
    <text evidence="4">Belongs to the TUBGCP family.</text>
</comment>
<proteinExistence type="inferred from homology"/>
<dbReference type="GO" id="GO:0000930">
    <property type="term" value="C:gamma-tubulin complex"/>
    <property type="evidence" value="ECO:0007669"/>
    <property type="project" value="TreeGrafter"/>
</dbReference>
<keyword evidence="1 4" id="KW-0963">Cytoplasm</keyword>
<accession>A0A8C4PX84</accession>
<evidence type="ECO:0000259" key="5">
    <source>
        <dbReference type="Pfam" id="PF17681"/>
    </source>
</evidence>
<dbReference type="GO" id="GO:0000922">
    <property type="term" value="C:spindle pole"/>
    <property type="evidence" value="ECO:0007669"/>
    <property type="project" value="InterPro"/>
</dbReference>
<keyword evidence="2 4" id="KW-0493">Microtubule</keyword>
<evidence type="ECO:0000313" key="6">
    <source>
        <dbReference type="Ensembl" id="ENSEBUP00000002318.1"/>
    </source>
</evidence>
<comment type="function">
    <text evidence="4">Component of the gamma-tubulin ring complex (gTuRC) which mediates microtubule nucleation.</text>
</comment>
<dbReference type="InterPro" id="IPR041470">
    <property type="entry name" value="GCP_N"/>
</dbReference>
<dbReference type="GO" id="GO:0031122">
    <property type="term" value="P:cytoplasmic microtubule organization"/>
    <property type="evidence" value="ECO:0007669"/>
    <property type="project" value="TreeGrafter"/>
</dbReference>
<keyword evidence="7" id="KW-1185">Reference proteome</keyword>
<organism evidence="6 7">
    <name type="scientific">Eptatretus burgeri</name>
    <name type="common">Inshore hagfish</name>
    <dbReference type="NCBI Taxonomy" id="7764"/>
    <lineage>
        <taxon>Eukaryota</taxon>
        <taxon>Metazoa</taxon>
        <taxon>Chordata</taxon>
        <taxon>Craniata</taxon>
        <taxon>Vertebrata</taxon>
        <taxon>Cyclostomata</taxon>
        <taxon>Myxini</taxon>
        <taxon>Myxiniformes</taxon>
        <taxon>Myxinidae</taxon>
        <taxon>Eptatretinae</taxon>
        <taxon>Eptatretus</taxon>
    </lineage>
</organism>
<name>A0A8C4PX84_EPTBU</name>
<dbReference type="GO" id="GO:0007020">
    <property type="term" value="P:microtubule nucleation"/>
    <property type="evidence" value="ECO:0007669"/>
    <property type="project" value="InterPro"/>
</dbReference>
<protein>
    <recommendedName>
        <fullName evidence="4">Gamma-tubulin complex component</fullName>
    </recommendedName>
</protein>
<dbReference type="GO" id="GO:0051011">
    <property type="term" value="F:microtubule minus-end binding"/>
    <property type="evidence" value="ECO:0007669"/>
    <property type="project" value="TreeGrafter"/>
</dbReference>
<dbReference type="Ensembl" id="ENSEBUT00000002669.1">
    <property type="protein sequence ID" value="ENSEBUP00000002318.1"/>
    <property type="gene ID" value="ENSEBUG00000001808.1"/>
</dbReference>
<dbReference type="PANTHER" id="PTHR19302:SF33">
    <property type="entry name" value="GAMMA-TUBULIN COMPLEX COMPONENT 5"/>
    <property type="match status" value="1"/>
</dbReference>
<evidence type="ECO:0000313" key="7">
    <source>
        <dbReference type="Proteomes" id="UP000694388"/>
    </source>
</evidence>
<comment type="subcellular location">
    <subcellularLocation>
        <location evidence="4">Cytoplasm</location>
        <location evidence="4">Cytoskeleton</location>
        <location evidence="4">Microtubule organizing center</location>
    </subcellularLocation>
</comment>
<dbReference type="InterPro" id="IPR007259">
    <property type="entry name" value="GCP"/>
</dbReference>
<feature type="domain" description="Gamma tubulin complex component protein N-terminal" evidence="5">
    <location>
        <begin position="2"/>
        <end position="126"/>
    </location>
</feature>
<dbReference type="Ensembl" id="ENSEBUT00000002682.1">
    <property type="protein sequence ID" value="ENSEBUP00000002331.1"/>
    <property type="gene ID" value="ENSEBUG00000001808.1"/>
</dbReference>
<evidence type="ECO:0000256" key="1">
    <source>
        <dbReference type="ARBA" id="ARBA00022490"/>
    </source>
</evidence>
<dbReference type="AlphaFoldDB" id="A0A8C4PX84"/>